<dbReference type="Proteomes" id="UP000693839">
    <property type="component" value="Segment"/>
</dbReference>
<evidence type="ECO:0000313" key="1">
    <source>
        <dbReference type="EMBL" id="QQV91389.1"/>
    </source>
</evidence>
<accession>A0A8E5EBI7</accession>
<gene>
    <name evidence="1" type="ORF">Leef1_25</name>
</gene>
<evidence type="ECO:0000313" key="2">
    <source>
        <dbReference type="Proteomes" id="UP000693839"/>
    </source>
</evidence>
<proteinExistence type="predicted"/>
<sequence length="75" mass="8545">MPKEIKKHLKVTHTCKACEKQINNNVIVGTKKDFAVSDLTFAYYKSPANLNKCPSCGGKSFEVSYSFYHEEKIKK</sequence>
<name>A0A8E5EBI7_9CAUD</name>
<protein>
    <submittedName>
        <fullName evidence="1">Uncharacterized protein</fullName>
    </submittedName>
</protein>
<organism evidence="1 2">
    <name type="scientific">Polaribacter phage Leef_1</name>
    <dbReference type="NCBI Taxonomy" id="2745684"/>
    <lineage>
        <taxon>Viruses</taxon>
        <taxon>Duplodnaviria</taxon>
        <taxon>Heunggongvirae</taxon>
        <taxon>Uroviricota</taxon>
        <taxon>Caudoviricetes</taxon>
        <taxon>Helgolandviridae</taxon>
        <taxon>Leefvirus</taxon>
        <taxon>Leefvirus Leef</taxon>
    </lineage>
</organism>
<reference evidence="1" key="1">
    <citation type="submission" date="2020-07" db="EMBL/GenBank/DDBJ databases">
        <title>Highly diverse flavobacterial phages as mortality factor during North Sea spring blooms.</title>
        <authorList>
            <person name="Bartlau N."/>
            <person name="Wichels A."/>
            <person name="Krohne G."/>
            <person name="Adriaenssens E.M."/>
            <person name="Heins A."/>
            <person name="Fuchs B.M."/>
            <person name="Amann R."/>
            <person name="Moraru C."/>
        </authorList>
    </citation>
    <scope>NUCLEOTIDE SEQUENCE</scope>
</reference>
<dbReference type="EMBL" id="MT732473">
    <property type="protein sequence ID" value="QQV91389.1"/>
    <property type="molecule type" value="Genomic_DNA"/>
</dbReference>
<keyword evidence="2" id="KW-1185">Reference proteome</keyword>